<dbReference type="AlphaFoldDB" id="A0A2K9Z4I6"/>
<dbReference type="GO" id="GO:0008080">
    <property type="term" value="F:N-acetyltransferase activity"/>
    <property type="evidence" value="ECO:0007669"/>
    <property type="project" value="TreeGrafter"/>
</dbReference>
<proteinExistence type="predicted"/>
<dbReference type="InterPro" id="IPR051016">
    <property type="entry name" value="Diverse_Substrate_AcTransf"/>
</dbReference>
<keyword evidence="1 4" id="KW-0808">Transferase</keyword>
<evidence type="ECO:0000256" key="1">
    <source>
        <dbReference type="ARBA" id="ARBA00022679"/>
    </source>
</evidence>
<dbReference type="Gene3D" id="3.40.630.30">
    <property type="match status" value="1"/>
</dbReference>
<dbReference type="SUPFAM" id="SSF55729">
    <property type="entry name" value="Acyl-CoA N-acyltransferases (Nat)"/>
    <property type="match status" value="1"/>
</dbReference>
<name>A0A2K9Z4I6_RHILE</name>
<feature type="domain" description="N-acetyltransferase" evidence="3">
    <location>
        <begin position="1"/>
        <end position="146"/>
    </location>
</feature>
<protein>
    <submittedName>
        <fullName evidence="4">GNAT family N-acetyltransferase</fullName>
    </submittedName>
</protein>
<evidence type="ECO:0000259" key="3">
    <source>
        <dbReference type="PROSITE" id="PS51186"/>
    </source>
</evidence>
<evidence type="ECO:0000313" key="4">
    <source>
        <dbReference type="EMBL" id="AUW43143.1"/>
    </source>
</evidence>
<dbReference type="InterPro" id="IPR016181">
    <property type="entry name" value="Acyl_CoA_acyltransferase"/>
</dbReference>
<dbReference type="EMBL" id="CP025012">
    <property type="protein sequence ID" value="AUW43143.1"/>
    <property type="molecule type" value="Genomic_DNA"/>
</dbReference>
<evidence type="ECO:0000256" key="2">
    <source>
        <dbReference type="ARBA" id="ARBA00023315"/>
    </source>
</evidence>
<keyword evidence="2" id="KW-0012">Acyltransferase</keyword>
<dbReference type="CDD" id="cd04301">
    <property type="entry name" value="NAT_SF"/>
    <property type="match status" value="1"/>
</dbReference>
<gene>
    <name evidence="4" type="ORF">CUJ84_Chr002794</name>
</gene>
<dbReference type="Pfam" id="PF00583">
    <property type="entry name" value="Acetyltransf_1"/>
    <property type="match status" value="1"/>
</dbReference>
<dbReference type="PROSITE" id="PS51186">
    <property type="entry name" value="GNAT"/>
    <property type="match status" value="1"/>
</dbReference>
<accession>A0A2K9Z4I6</accession>
<dbReference type="InterPro" id="IPR000182">
    <property type="entry name" value="GNAT_dom"/>
</dbReference>
<evidence type="ECO:0000313" key="5">
    <source>
        <dbReference type="Proteomes" id="UP000238523"/>
    </source>
</evidence>
<organism evidence="4 5">
    <name type="scientific">Rhizobium leguminosarum</name>
    <dbReference type="NCBI Taxonomy" id="384"/>
    <lineage>
        <taxon>Bacteria</taxon>
        <taxon>Pseudomonadati</taxon>
        <taxon>Pseudomonadota</taxon>
        <taxon>Alphaproteobacteria</taxon>
        <taxon>Hyphomicrobiales</taxon>
        <taxon>Rhizobiaceae</taxon>
        <taxon>Rhizobium/Agrobacterium group</taxon>
        <taxon>Rhizobium</taxon>
    </lineage>
</organism>
<dbReference type="PANTHER" id="PTHR10545:SF42">
    <property type="entry name" value="ACETYLTRANSFERASE"/>
    <property type="match status" value="1"/>
</dbReference>
<dbReference type="RefSeq" id="WP_105006524.1">
    <property type="nucleotide sequence ID" value="NZ_CP025012.1"/>
</dbReference>
<dbReference type="PANTHER" id="PTHR10545">
    <property type="entry name" value="DIAMINE N-ACETYLTRANSFERASE"/>
    <property type="match status" value="1"/>
</dbReference>
<sequence>MIRMLQEDDQAQWRALWTEYLNFDGSTLDAGVHDRTWTRLLKEGEPMHCALALAGGEAVGFVHYIFHPSTWTLSNSCYLQDLFVAPTVRGKGYGRALIAHVCEQAAAAGSSRVYWQTQEDNATAIALYEKVAERSGYIQFRKSVPS</sequence>
<dbReference type="Proteomes" id="UP000238523">
    <property type="component" value="Chromosome"/>
</dbReference>
<reference evidence="4 5" key="1">
    <citation type="submission" date="2017-11" db="EMBL/GenBank/DDBJ databases">
        <title>Complete genome of Rhizobium leguminosarum Norway, an ineffective micro-symbiont.</title>
        <authorList>
            <person name="Hoffrichter A."/>
            <person name="Liang J."/>
            <person name="Brachmann A."/>
            <person name="Marin M."/>
        </authorList>
    </citation>
    <scope>NUCLEOTIDE SEQUENCE [LARGE SCALE GENOMIC DNA]</scope>
    <source>
        <strain evidence="4 5">Norway</strain>
    </source>
</reference>